<feature type="region of interest" description="Disordered" evidence="1">
    <location>
        <begin position="25"/>
        <end position="66"/>
    </location>
</feature>
<accession>A0AAW2I328</accession>
<protein>
    <submittedName>
        <fullName evidence="2">Uncharacterized protein</fullName>
    </submittedName>
</protein>
<sequence length="107" mass="11968">MPGEDRVLPGSVPVRPLLRVLEGSRRGEALSGRTRLQGRRSEPGTLRHSVQRRLRRQDRAPASEAVARMSARERLLQASGSSGLRQILQLRRRSVPRTALSARADLR</sequence>
<comment type="caution">
    <text evidence="2">The sequence shown here is derived from an EMBL/GenBank/DDBJ whole genome shotgun (WGS) entry which is preliminary data.</text>
</comment>
<reference evidence="2" key="1">
    <citation type="journal article" date="2024" name="Gigascience">
        <title>Chromosome-level genome of the poultry shaft louse Menopon gallinae provides insight into the host-switching and adaptive evolution of parasitic lice.</title>
        <authorList>
            <person name="Xu Y."/>
            <person name="Ma L."/>
            <person name="Liu S."/>
            <person name="Liang Y."/>
            <person name="Liu Q."/>
            <person name="He Z."/>
            <person name="Tian L."/>
            <person name="Duan Y."/>
            <person name="Cai W."/>
            <person name="Li H."/>
            <person name="Song F."/>
        </authorList>
    </citation>
    <scope>NUCLEOTIDE SEQUENCE</scope>
    <source>
        <strain evidence="2">Cailab_2023a</strain>
    </source>
</reference>
<evidence type="ECO:0000313" key="2">
    <source>
        <dbReference type="EMBL" id="KAL0276246.1"/>
    </source>
</evidence>
<proteinExistence type="predicted"/>
<name>A0AAW2I328_9NEOP</name>
<dbReference type="EMBL" id="JARGDH010000002">
    <property type="protein sequence ID" value="KAL0276246.1"/>
    <property type="molecule type" value="Genomic_DNA"/>
</dbReference>
<evidence type="ECO:0000256" key="1">
    <source>
        <dbReference type="SAM" id="MobiDB-lite"/>
    </source>
</evidence>
<gene>
    <name evidence="2" type="ORF">PYX00_003855</name>
</gene>
<dbReference type="AlphaFoldDB" id="A0AAW2I328"/>
<organism evidence="2">
    <name type="scientific">Menopon gallinae</name>
    <name type="common">poultry shaft louse</name>
    <dbReference type="NCBI Taxonomy" id="328185"/>
    <lineage>
        <taxon>Eukaryota</taxon>
        <taxon>Metazoa</taxon>
        <taxon>Ecdysozoa</taxon>
        <taxon>Arthropoda</taxon>
        <taxon>Hexapoda</taxon>
        <taxon>Insecta</taxon>
        <taxon>Pterygota</taxon>
        <taxon>Neoptera</taxon>
        <taxon>Paraneoptera</taxon>
        <taxon>Psocodea</taxon>
        <taxon>Troctomorpha</taxon>
        <taxon>Phthiraptera</taxon>
        <taxon>Amblycera</taxon>
        <taxon>Menoponidae</taxon>
        <taxon>Menopon</taxon>
    </lineage>
</organism>